<dbReference type="PROSITE" id="PS00625">
    <property type="entry name" value="RCC1_1"/>
    <property type="match status" value="1"/>
</dbReference>
<dbReference type="PROSITE" id="PS50012">
    <property type="entry name" value="RCC1_3"/>
    <property type="match status" value="5"/>
</dbReference>
<feature type="repeat" description="RCC1" evidence="3">
    <location>
        <begin position="231"/>
        <end position="295"/>
    </location>
</feature>
<dbReference type="GeneID" id="41985061"/>
<feature type="repeat" description="RCC1" evidence="3">
    <location>
        <begin position="296"/>
        <end position="348"/>
    </location>
</feature>
<evidence type="ECO:0000259" key="5">
    <source>
        <dbReference type="Pfam" id="PF25390"/>
    </source>
</evidence>
<dbReference type="Proteomes" id="UP000431533">
    <property type="component" value="Unassembled WGS sequence"/>
</dbReference>
<organism evidence="6 7">
    <name type="scientific">Lachnellula hyalina</name>
    <dbReference type="NCBI Taxonomy" id="1316788"/>
    <lineage>
        <taxon>Eukaryota</taxon>
        <taxon>Fungi</taxon>
        <taxon>Dikarya</taxon>
        <taxon>Ascomycota</taxon>
        <taxon>Pezizomycotina</taxon>
        <taxon>Leotiomycetes</taxon>
        <taxon>Helotiales</taxon>
        <taxon>Lachnaceae</taxon>
        <taxon>Lachnellula</taxon>
    </lineage>
</organism>
<dbReference type="SUPFAM" id="SSF50985">
    <property type="entry name" value="RCC1/BLIP-II"/>
    <property type="match status" value="1"/>
</dbReference>
<dbReference type="InterPro" id="IPR051553">
    <property type="entry name" value="Ran_GTPase-activating"/>
</dbReference>
<dbReference type="EMBL" id="QGMH01000059">
    <property type="protein sequence ID" value="TVY26887.1"/>
    <property type="molecule type" value="Genomic_DNA"/>
</dbReference>
<comment type="caution">
    <text evidence="6">The sequence shown here is derived from an EMBL/GenBank/DDBJ whole genome shotgun (WGS) entry which is preliminary data.</text>
</comment>
<feature type="domain" description="RCC1-like" evidence="5">
    <location>
        <begin position="91"/>
        <end position="518"/>
    </location>
</feature>
<evidence type="ECO:0000256" key="1">
    <source>
        <dbReference type="ARBA" id="ARBA00022658"/>
    </source>
</evidence>
<gene>
    <name evidence="6" type="primary">pim1_1</name>
    <name evidence="6" type="ORF">LHYA1_G004863</name>
</gene>
<dbReference type="GO" id="GO:0005737">
    <property type="term" value="C:cytoplasm"/>
    <property type="evidence" value="ECO:0007669"/>
    <property type="project" value="TreeGrafter"/>
</dbReference>
<feature type="repeat" description="RCC1" evidence="3">
    <location>
        <begin position="406"/>
        <end position="468"/>
    </location>
</feature>
<proteinExistence type="predicted"/>
<feature type="region of interest" description="Disordered" evidence="4">
    <location>
        <begin position="1"/>
        <end position="79"/>
    </location>
</feature>
<evidence type="ECO:0000313" key="6">
    <source>
        <dbReference type="EMBL" id="TVY26887.1"/>
    </source>
</evidence>
<evidence type="ECO:0000256" key="3">
    <source>
        <dbReference type="PROSITE-ProRule" id="PRU00235"/>
    </source>
</evidence>
<dbReference type="InterPro" id="IPR009091">
    <property type="entry name" value="RCC1/BLIP-II"/>
</dbReference>
<sequence>MPPRAAASGTIKKPAPKAPARKDLAPVTCQMNANSSQASKAAASKPAKSKSEIVKTAPNKKRQEPNEPISRPAKRLKATALNIPPTKRLDIYVCGDGECGELGLGAKPIDGKKPTHVKRPRRNRLLDATTVGIVQVAAGGMHCVSLTHDQKIVTWGVNDNGALGRDTSWEAPTRDIDQESNSEDSDDDDVDLNPMESTPIAIPAESFGNSVLTFVQVVALDSASFALTSEGLVYGWGTFRANDGVMGFFTKDAIEGEKKKIGEKKLQRKPVHIPFLTKIVSLAAGNNHILALDNNGKVFAWGAGEQSQLARRVVERTRFGALTPCRVALSKIKQIACGAYHCFAINESGLVYAWGSNNFGQTGILDGAGQGDATILKPGIVESLRPYKIREIQGGEHHSIACTEDGELLIWGRCDDGQAGIKLDNQPKDRLVFDEWGKPRILMPTIIPSIHAVSVAAGIDNSFAVTLEGKAYSWGFSANYRNGQGTDDTVKEATLVISADIKDKKLSYAGCGGQFSVLAGPAES</sequence>
<dbReference type="RefSeq" id="XP_031005675.1">
    <property type="nucleotide sequence ID" value="XM_031149817.1"/>
</dbReference>
<dbReference type="PANTHER" id="PTHR45982:SF1">
    <property type="entry name" value="REGULATOR OF CHROMOSOME CONDENSATION"/>
    <property type="match status" value="1"/>
</dbReference>
<dbReference type="GO" id="GO:0005085">
    <property type="term" value="F:guanyl-nucleotide exchange factor activity"/>
    <property type="evidence" value="ECO:0007669"/>
    <property type="project" value="TreeGrafter"/>
</dbReference>
<feature type="region of interest" description="Disordered" evidence="4">
    <location>
        <begin position="163"/>
        <end position="196"/>
    </location>
</feature>
<dbReference type="AlphaFoldDB" id="A0A8H8U0F7"/>
<feature type="compositionally biased region" description="Low complexity" evidence="4">
    <location>
        <begin position="33"/>
        <end position="46"/>
    </location>
</feature>
<protein>
    <submittedName>
        <fullName evidence="6">Protein pim1</fullName>
    </submittedName>
</protein>
<evidence type="ECO:0000256" key="2">
    <source>
        <dbReference type="ARBA" id="ARBA00022737"/>
    </source>
</evidence>
<dbReference type="PRINTS" id="PR00633">
    <property type="entry name" value="RCCNDNSATION"/>
</dbReference>
<dbReference type="InterPro" id="IPR000408">
    <property type="entry name" value="Reg_chr_condens"/>
</dbReference>
<evidence type="ECO:0000256" key="4">
    <source>
        <dbReference type="SAM" id="MobiDB-lite"/>
    </source>
</evidence>
<dbReference type="Gene3D" id="2.130.10.30">
    <property type="entry name" value="Regulator of chromosome condensation 1/beta-lactamase-inhibitor protein II"/>
    <property type="match status" value="1"/>
</dbReference>
<keyword evidence="2" id="KW-0677">Repeat</keyword>
<dbReference type="InterPro" id="IPR058923">
    <property type="entry name" value="RCC1-like_dom"/>
</dbReference>
<dbReference type="PANTHER" id="PTHR45982">
    <property type="entry name" value="REGULATOR OF CHROMOSOME CONDENSATION"/>
    <property type="match status" value="1"/>
</dbReference>
<evidence type="ECO:0000313" key="7">
    <source>
        <dbReference type="Proteomes" id="UP000431533"/>
    </source>
</evidence>
<dbReference type="OrthoDB" id="61110at2759"/>
<feature type="compositionally biased region" description="Acidic residues" evidence="4">
    <location>
        <begin position="178"/>
        <end position="191"/>
    </location>
</feature>
<feature type="repeat" description="RCC1" evidence="3">
    <location>
        <begin position="349"/>
        <end position="405"/>
    </location>
</feature>
<keyword evidence="1" id="KW-0344">Guanine-nucleotide releasing factor</keyword>
<dbReference type="PROSITE" id="PS00626">
    <property type="entry name" value="RCC1_2"/>
    <property type="match status" value="1"/>
</dbReference>
<accession>A0A8H8U0F7</accession>
<reference evidence="6 7" key="1">
    <citation type="submission" date="2018-05" db="EMBL/GenBank/DDBJ databases">
        <title>Genome sequencing and assembly of the regulated plant pathogen Lachnellula willkommii and related sister species for the development of diagnostic species identification markers.</title>
        <authorList>
            <person name="Giroux E."/>
            <person name="Bilodeau G."/>
        </authorList>
    </citation>
    <scope>NUCLEOTIDE SEQUENCE [LARGE SCALE GENOMIC DNA]</scope>
    <source>
        <strain evidence="6 7">CBS 185.66</strain>
    </source>
</reference>
<feature type="repeat" description="RCC1" evidence="3">
    <location>
        <begin position="89"/>
        <end position="149"/>
    </location>
</feature>
<dbReference type="Pfam" id="PF25390">
    <property type="entry name" value="WD40_RLD"/>
    <property type="match status" value="1"/>
</dbReference>
<keyword evidence="7" id="KW-1185">Reference proteome</keyword>
<name>A0A8H8U0F7_9HELO</name>